<accession>A0A225DFD7</accession>
<dbReference type="SUPFAM" id="SSF50182">
    <property type="entry name" value="Sm-like ribonucleoproteins"/>
    <property type="match status" value="1"/>
</dbReference>
<dbReference type="InterPro" id="IPR010920">
    <property type="entry name" value="LSM_dom_sf"/>
</dbReference>
<proteinExistence type="predicted"/>
<protein>
    <submittedName>
        <fullName evidence="1">Uncharacterized protein</fullName>
    </submittedName>
</protein>
<sequence>MLEELLDQKVVVDFRSEYVCLGTLKRYDEHFLELKNADLHDLRDTDTSRENYVAASVATGIKRNRKRIILSRAEVTAISKMDDVVDE</sequence>
<dbReference type="EMBL" id="NIDE01000019">
    <property type="protein sequence ID" value="OWK34807.1"/>
    <property type="molecule type" value="Genomic_DNA"/>
</dbReference>
<dbReference type="Gene3D" id="2.30.30.100">
    <property type="match status" value="1"/>
</dbReference>
<reference evidence="2" key="1">
    <citation type="submission" date="2017-06" db="EMBL/GenBank/DDBJ databases">
        <title>Genome analysis of Fimbriiglobus ruber SP5, the first member of the order Planctomycetales with confirmed chitinolytic capability.</title>
        <authorList>
            <person name="Ravin N.V."/>
            <person name="Rakitin A.L."/>
            <person name="Ivanova A.A."/>
            <person name="Beletsky A.V."/>
            <person name="Kulichevskaya I.S."/>
            <person name="Mardanov A.V."/>
            <person name="Dedysh S.N."/>
        </authorList>
    </citation>
    <scope>NUCLEOTIDE SEQUENCE [LARGE SCALE GENOMIC DNA]</scope>
    <source>
        <strain evidence="2">SP5</strain>
    </source>
</reference>
<dbReference type="RefSeq" id="WP_088260049.1">
    <property type="nucleotide sequence ID" value="NZ_NIDE01000019.1"/>
</dbReference>
<keyword evidence="2" id="KW-1185">Reference proteome</keyword>
<dbReference type="Proteomes" id="UP000214646">
    <property type="component" value="Unassembled WGS sequence"/>
</dbReference>
<gene>
    <name evidence="1" type="ORF">FRUB_09649</name>
</gene>
<dbReference type="AlphaFoldDB" id="A0A225DFD7"/>
<evidence type="ECO:0000313" key="1">
    <source>
        <dbReference type="EMBL" id="OWK34807.1"/>
    </source>
</evidence>
<evidence type="ECO:0000313" key="2">
    <source>
        <dbReference type="Proteomes" id="UP000214646"/>
    </source>
</evidence>
<name>A0A225DFD7_9BACT</name>
<dbReference type="OrthoDB" id="286892at2"/>
<organism evidence="1 2">
    <name type="scientific">Fimbriiglobus ruber</name>
    <dbReference type="NCBI Taxonomy" id="1908690"/>
    <lineage>
        <taxon>Bacteria</taxon>
        <taxon>Pseudomonadati</taxon>
        <taxon>Planctomycetota</taxon>
        <taxon>Planctomycetia</taxon>
        <taxon>Gemmatales</taxon>
        <taxon>Gemmataceae</taxon>
        <taxon>Fimbriiglobus</taxon>
    </lineage>
</organism>
<comment type="caution">
    <text evidence="1">The sequence shown here is derived from an EMBL/GenBank/DDBJ whole genome shotgun (WGS) entry which is preliminary data.</text>
</comment>